<reference evidence="3" key="1">
    <citation type="submission" date="2018-11" db="EMBL/GenBank/DDBJ databases">
        <authorList>
            <consortium name="Pathogen Informatics"/>
        </authorList>
    </citation>
    <scope>NUCLEOTIDE SEQUENCE</scope>
</reference>
<evidence type="ECO:0000313" key="3">
    <source>
        <dbReference type="EMBL" id="VEL26527.1"/>
    </source>
</evidence>
<evidence type="ECO:0000313" key="4">
    <source>
        <dbReference type="Proteomes" id="UP000784294"/>
    </source>
</evidence>
<evidence type="ECO:0000259" key="2">
    <source>
        <dbReference type="PROSITE" id="PS50142"/>
    </source>
</evidence>
<feature type="region of interest" description="Disordered" evidence="1">
    <location>
        <begin position="113"/>
        <end position="139"/>
    </location>
</feature>
<dbReference type="SMART" id="SM00535">
    <property type="entry name" value="RIBOc"/>
    <property type="match status" value="1"/>
</dbReference>
<dbReference type="PROSITE" id="PS00517">
    <property type="entry name" value="RNASE_3_1"/>
    <property type="match status" value="1"/>
</dbReference>
<organism evidence="3 4">
    <name type="scientific">Protopolystoma xenopodis</name>
    <dbReference type="NCBI Taxonomy" id="117903"/>
    <lineage>
        <taxon>Eukaryota</taxon>
        <taxon>Metazoa</taxon>
        <taxon>Spiralia</taxon>
        <taxon>Lophotrochozoa</taxon>
        <taxon>Platyhelminthes</taxon>
        <taxon>Monogenea</taxon>
        <taxon>Polyopisthocotylea</taxon>
        <taxon>Polystomatidea</taxon>
        <taxon>Polystomatidae</taxon>
        <taxon>Protopolystoma</taxon>
    </lineage>
</organism>
<dbReference type="CDD" id="cd00593">
    <property type="entry name" value="RIBOc"/>
    <property type="match status" value="1"/>
</dbReference>
<evidence type="ECO:0000256" key="1">
    <source>
        <dbReference type="SAM" id="MobiDB-lite"/>
    </source>
</evidence>
<feature type="non-terminal residue" evidence="3">
    <location>
        <position position="1"/>
    </location>
</feature>
<dbReference type="OrthoDB" id="67027at2759"/>
<dbReference type="Gene3D" id="1.10.1520.10">
    <property type="entry name" value="Ribonuclease III domain"/>
    <property type="match status" value="1"/>
</dbReference>
<dbReference type="AlphaFoldDB" id="A0A448X2U7"/>
<gene>
    <name evidence="3" type="ORF">PXEA_LOCUS19967</name>
</gene>
<feature type="region of interest" description="Disordered" evidence="1">
    <location>
        <begin position="67"/>
        <end position="94"/>
    </location>
</feature>
<dbReference type="Pfam" id="PF00636">
    <property type="entry name" value="Ribonuclease_3"/>
    <property type="match status" value="1"/>
</dbReference>
<dbReference type="EMBL" id="CAAALY010080890">
    <property type="protein sequence ID" value="VEL26527.1"/>
    <property type="molecule type" value="Genomic_DNA"/>
</dbReference>
<dbReference type="InterPro" id="IPR000999">
    <property type="entry name" value="RNase_III_dom"/>
</dbReference>
<proteinExistence type="predicted"/>
<dbReference type="SUPFAM" id="SSF69065">
    <property type="entry name" value="RNase III domain-like"/>
    <property type="match status" value="1"/>
</dbReference>
<feature type="compositionally biased region" description="Polar residues" evidence="1">
    <location>
        <begin position="75"/>
        <end position="89"/>
    </location>
</feature>
<name>A0A448X2U7_9PLAT</name>
<feature type="domain" description="RNase III" evidence="2">
    <location>
        <begin position="1"/>
        <end position="60"/>
    </location>
</feature>
<sequence>GDNQRLEFLGDSLLKFASTDYLFRHFPRHHEGHLSLLKNSLVNKYTQAAVCTELGLDHYIVRREDNASTRPPVATTVSRKSPGPQSVSIPLTHESEAMPAVTPIPYELASSKMEHATKPAPSAAQQNQNVKFRADLLEG</sequence>
<accession>A0A448X2U7</accession>
<protein>
    <recommendedName>
        <fullName evidence="2">RNase III domain-containing protein</fullName>
    </recommendedName>
</protein>
<dbReference type="Proteomes" id="UP000784294">
    <property type="component" value="Unassembled WGS sequence"/>
</dbReference>
<keyword evidence="4" id="KW-1185">Reference proteome</keyword>
<dbReference type="InterPro" id="IPR036389">
    <property type="entry name" value="RNase_III_sf"/>
</dbReference>
<dbReference type="GO" id="GO:0006396">
    <property type="term" value="P:RNA processing"/>
    <property type="evidence" value="ECO:0007669"/>
    <property type="project" value="InterPro"/>
</dbReference>
<comment type="caution">
    <text evidence="3">The sequence shown here is derived from an EMBL/GenBank/DDBJ whole genome shotgun (WGS) entry which is preliminary data.</text>
</comment>
<dbReference type="GO" id="GO:0004525">
    <property type="term" value="F:ribonuclease III activity"/>
    <property type="evidence" value="ECO:0007669"/>
    <property type="project" value="InterPro"/>
</dbReference>
<dbReference type="PROSITE" id="PS50142">
    <property type="entry name" value="RNASE_3_2"/>
    <property type="match status" value="1"/>
</dbReference>